<keyword evidence="2" id="KW-1185">Reference proteome</keyword>
<dbReference type="PANTHER" id="PTHR36974">
    <property type="entry name" value="MEMBRANE PROTEIN-RELATED"/>
    <property type="match status" value="1"/>
</dbReference>
<evidence type="ECO:0000313" key="1">
    <source>
        <dbReference type="EMBL" id="NKY18337.1"/>
    </source>
</evidence>
<evidence type="ECO:0008006" key="3">
    <source>
        <dbReference type="Google" id="ProtNLM"/>
    </source>
</evidence>
<evidence type="ECO:0000313" key="2">
    <source>
        <dbReference type="Proteomes" id="UP000582646"/>
    </source>
</evidence>
<accession>A0A846WYN2</accession>
<organism evidence="1 2">
    <name type="scientific">Tsukamurella spumae</name>
    <dbReference type="NCBI Taxonomy" id="44753"/>
    <lineage>
        <taxon>Bacteria</taxon>
        <taxon>Bacillati</taxon>
        <taxon>Actinomycetota</taxon>
        <taxon>Actinomycetes</taxon>
        <taxon>Mycobacteriales</taxon>
        <taxon>Tsukamurellaceae</taxon>
        <taxon>Tsukamurella</taxon>
    </lineage>
</organism>
<protein>
    <recommendedName>
        <fullName evidence="3">DoxX family membrane protein</fullName>
    </recommendedName>
</protein>
<dbReference type="AlphaFoldDB" id="A0A846WYN2"/>
<sequence>MVSTDHPARRTDKAAKGMALSLAGMGVAHFVAPKPFDAIVPPNLPLGLSPRRATRLSGVAELTTAALLASPTTRRLGGVAAAALFTAVFPANVYMAQQWSDKPLPLKLGAYARLPLQLPMVVTAVRIARDSGGPA</sequence>
<proteinExistence type="predicted"/>
<gene>
    <name evidence="1" type="ORF">HF999_08130</name>
</gene>
<name>A0A846WYN2_9ACTN</name>
<dbReference type="EMBL" id="JAAXOQ010000008">
    <property type="protein sequence ID" value="NKY18337.1"/>
    <property type="molecule type" value="Genomic_DNA"/>
</dbReference>
<reference evidence="1 2" key="1">
    <citation type="submission" date="2020-04" db="EMBL/GenBank/DDBJ databases">
        <title>MicrobeNet Type strains.</title>
        <authorList>
            <person name="Nicholson A.C."/>
        </authorList>
    </citation>
    <scope>NUCLEOTIDE SEQUENCE [LARGE SCALE GENOMIC DNA]</scope>
    <source>
        <strain evidence="1 2">DSM 44113</strain>
    </source>
</reference>
<dbReference type="Proteomes" id="UP000582646">
    <property type="component" value="Unassembled WGS sequence"/>
</dbReference>
<comment type="caution">
    <text evidence="1">The sequence shown here is derived from an EMBL/GenBank/DDBJ whole genome shotgun (WGS) entry which is preliminary data.</text>
</comment>
<dbReference type="RefSeq" id="WP_168545386.1">
    <property type="nucleotide sequence ID" value="NZ_BAAAKS010000062.1"/>
</dbReference>
<dbReference type="PANTHER" id="PTHR36974:SF1">
    <property type="entry name" value="DOXX FAMILY MEMBRANE PROTEIN"/>
    <property type="match status" value="1"/>
</dbReference>